<reference evidence="3" key="1">
    <citation type="submission" date="2016-10" db="EMBL/GenBank/DDBJ databases">
        <authorList>
            <person name="Varghese N."/>
            <person name="Submissions S."/>
        </authorList>
    </citation>
    <scope>NUCLEOTIDE SEQUENCE [LARGE SCALE GENOMIC DNA]</scope>
    <source>
        <strain evidence="3">Jip14</strain>
    </source>
</reference>
<dbReference type="RefSeq" id="WP_143053797.1">
    <property type="nucleotide sequence ID" value="NZ_FNZR01000002.1"/>
</dbReference>
<gene>
    <name evidence="2" type="ORF">SAMN05421740_10244</name>
</gene>
<organism evidence="2 3">
    <name type="scientific">Parapedobacter koreensis</name>
    <dbReference type="NCBI Taxonomy" id="332977"/>
    <lineage>
        <taxon>Bacteria</taxon>
        <taxon>Pseudomonadati</taxon>
        <taxon>Bacteroidota</taxon>
        <taxon>Sphingobacteriia</taxon>
        <taxon>Sphingobacteriales</taxon>
        <taxon>Sphingobacteriaceae</taxon>
        <taxon>Parapedobacter</taxon>
    </lineage>
</organism>
<evidence type="ECO:0008006" key="4">
    <source>
        <dbReference type="Google" id="ProtNLM"/>
    </source>
</evidence>
<keyword evidence="1" id="KW-1133">Transmembrane helix</keyword>
<feature type="transmembrane region" description="Helical" evidence="1">
    <location>
        <begin position="83"/>
        <end position="102"/>
    </location>
</feature>
<dbReference type="AlphaFoldDB" id="A0A1H7HWX5"/>
<evidence type="ECO:0000313" key="3">
    <source>
        <dbReference type="Proteomes" id="UP000198916"/>
    </source>
</evidence>
<dbReference type="EMBL" id="FNZR01000002">
    <property type="protein sequence ID" value="SEK54749.1"/>
    <property type="molecule type" value="Genomic_DNA"/>
</dbReference>
<name>A0A1H7HWX5_9SPHI</name>
<protein>
    <recommendedName>
        <fullName evidence="4">Type IV leader peptidase family protein</fullName>
    </recommendedName>
</protein>
<accession>A0A1H7HWX5</accession>
<evidence type="ECO:0000256" key="1">
    <source>
        <dbReference type="SAM" id="Phobius"/>
    </source>
</evidence>
<keyword evidence="3" id="KW-1185">Reference proteome</keyword>
<feature type="transmembrane region" description="Helical" evidence="1">
    <location>
        <begin position="134"/>
        <end position="153"/>
    </location>
</feature>
<proteinExistence type="predicted"/>
<keyword evidence="1" id="KW-0812">Transmembrane</keyword>
<feature type="transmembrane region" description="Helical" evidence="1">
    <location>
        <begin position="41"/>
        <end position="71"/>
    </location>
</feature>
<feature type="transmembrane region" description="Helical" evidence="1">
    <location>
        <begin position="108"/>
        <end position="127"/>
    </location>
</feature>
<keyword evidence="1" id="KW-0472">Membrane</keyword>
<sequence length="168" mass="18925">MVLWAMVIGILALVVWQDFTHRAVYVWIFPLLAVLAIAHSIMLQVFSLAFILTNLIIVVIQLCVLNILLYGKRKKWLMHGEQWLGWGDVAFFAVLTCCFSTVNFILFYVVSLIIVLLATLLAIAVGCRMKNIPLAGGQAALLAMVLLADYVHWGRQLYIDIDVLHVIQ</sequence>
<dbReference type="Proteomes" id="UP000198916">
    <property type="component" value="Unassembled WGS sequence"/>
</dbReference>
<evidence type="ECO:0000313" key="2">
    <source>
        <dbReference type="EMBL" id="SEK54749.1"/>
    </source>
</evidence>
<dbReference type="STRING" id="332977.SAMN05421740_10244"/>
<dbReference type="OrthoDB" id="798769at2"/>